<evidence type="ECO:0000313" key="2">
    <source>
        <dbReference type="Proteomes" id="UP000294886"/>
    </source>
</evidence>
<dbReference type="InterPro" id="IPR046556">
    <property type="entry name" value="DUF6710"/>
</dbReference>
<gene>
    <name evidence="1" type="ORF">EV203_1613</name>
</gene>
<comment type="caution">
    <text evidence="1">The sequence shown here is derived from an EMBL/GenBank/DDBJ whole genome shotgun (WGS) entry which is preliminary data.</text>
</comment>
<proteinExistence type="predicted"/>
<dbReference type="RefSeq" id="WP_207910906.1">
    <property type="nucleotide sequence ID" value="NZ_SLWU01000061.1"/>
</dbReference>
<accession>A0A4R2J630</accession>
<reference evidence="1 2" key="1">
    <citation type="submission" date="2019-03" db="EMBL/GenBank/DDBJ databases">
        <title>Genomic Encyclopedia of Type Strains, Phase IV (KMG-IV): sequencing the most valuable type-strain genomes for metagenomic binning, comparative biology and taxonomic classification.</title>
        <authorList>
            <person name="Goeker M."/>
        </authorList>
    </citation>
    <scope>NUCLEOTIDE SEQUENCE [LARGE SCALE GENOMIC DNA]</scope>
    <source>
        <strain evidence="1 2">DSM 13054</strain>
    </source>
</reference>
<dbReference type="Proteomes" id="UP000294886">
    <property type="component" value="Unassembled WGS sequence"/>
</dbReference>
<name>A0A4R2J630_9THEO</name>
<organism evidence="1 2">
    <name type="scientific">Caldanaerobacter subterraneus</name>
    <dbReference type="NCBI Taxonomy" id="911092"/>
    <lineage>
        <taxon>Bacteria</taxon>
        <taxon>Bacillati</taxon>
        <taxon>Bacillota</taxon>
        <taxon>Clostridia</taxon>
        <taxon>Thermoanaerobacterales</taxon>
        <taxon>Thermoanaerobacteraceae</taxon>
        <taxon>Caldanaerobacter</taxon>
    </lineage>
</organism>
<protein>
    <submittedName>
        <fullName evidence="1">Uncharacterized protein</fullName>
    </submittedName>
</protein>
<dbReference type="AlphaFoldDB" id="A0A4R2J630"/>
<dbReference type="Pfam" id="PF20457">
    <property type="entry name" value="DUF6710"/>
    <property type="match status" value="1"/>
</dbReference>
<evidence type="ECO:0000313" key="1">
    <source>
        <dbReference type="EMBL" id="TCO53854.1"/>
    </source>
</evidence>
<dbReference type="EMBL" id="SLWU01000061">
    <property type="protein sequence ID" value="TCO53854.1"/>
    <property type="molecule type" value="Genomic_DNA"/>
</dbReference>
<sequence length="229" mass="27931">MFKWKRKKKWYRDFVNPVHEFRYAMEFVEETLEEEKTKEDQILILDFILSVIREDLKYDTLTNIFYREKWFDEGLRISLPFPYHYYDEKGNMLSIYEDKAEVKKVDLAKECVLVFPWHRGRMRDNIKNIGRNEFQYDKFNHKAYYFSPVNICFVYNGMHSITAGIGFKKGYIEAAEYDVTKLFEHVYTDGLYWYNRHNNQKLEDDLLDFRIGVIYEISKIKHHIEKDAT</sequence>